<sequence>MNQAHGIPSLFHAAAPLAAVWNLSLINQERFFQIVHYYFRKYHPILSAR</sequence>
<protein>
    <submittedName>
        <fullName evidence="1">Uncharacterized protein</fullName>
    </submittedName>
</protein>
<accession>D4DW92</accession>
<name>D4DW92_SEROD</name>
<evidence type="ECO:0000313" key="2">
    <source>
        <dbReference type="Proteomes" id="UP000005723"/>
    </source>
</evidence>
<reference evidence="1 2" key="1">
    <citation type="submission" date="2010-01" db="EMBL/GenBank/DDBJ databases">
        <authorList>
            <person name="Muzny D."/>
            <person name="Qin X."/>
            <person name="Deng J."/>
            <person name="Jiang H."/>
            <person name="Liu Y."/>
            <person name="Qu J."/>
            <person name="Song X.-Z."/>
            <person name="Zhang L."/>
            <person name="Thornton R."/>
            <person name="Coyle M."/>
            <person name="Francisco L."/>
            <person name="Jackson L."/>
            <person name="Javaid M."/>
            <person name="Korchina V."/>
            <person name="Kovar C."/>
            <person name="Mata R."/>
            <person name="Mathew T."/>
            <person name="Ngo R."/>
            <person name="Nguyen L."/>
            <person name="Nguyen N."/>
            <person name="Okwuonu G."/>
            <person name="Ongeri F."/>
            <person name="Pham C."/>
            <person name="Simmons D."/>
            <person name="Wilczek-Boney K."/>
            <person name="Hale W."/>
            <person name="Jakkamsetti A."/>
            <person name="Pham P."/>
            <person name="Ruth R."/>
            <person name="San Lucas F."/>
            <person name="Warren J."/>
            <person name="Zhang J."/>
            <person name="Zhao Z."/>
            <person name="Zhou C."/>
            <person name="Zhu D."/>
            <person name="Lee S."/>
            <person name="Bess C."/>
            <person name="Blankenburg K."/>
            <person name="Forbes L."/>
            <person name="Fu Q."/>
            <person name="Gubbala S."/>
            <person name="Hirani K."/>
            <person name="Jayaseelan J.C."/>
            <person name="Lara F."/>
            <person name="Munidasa M."/>
            <person name="Palculict T."/>
            <person name="Patil S."/>
            <person name="Pu L.-L."/>
            <person name="Saada N."/>
            <person name="Tang L."/>
            <person name="Weissenberger G."/>
            <person name="Zhu Y."/>
            <person name="Hemphill L."/>
            <person name="Shang Y."/>
            <person name="Youmans B."/>
            <person name="Ayvaz T."/>
            <person name="Ross M."/>
            <person name="Santibanez J."/>
            <person name="Aqrawi P."/>
            <person name="Gross S."/>
            <person name="Joshi V."/>
            <person name="Fowler G."/>
            <person name="Nazareth L."/>
            <person name="Reid J."/>
            <person name="Worley K."/>
            <person name="Petrosino J."/>
            <person name="Highlander S."/>
            <person name="Gibbs R."/>
        </authorList>
    </citation>
    <scope>NUCLEOTIDE SEQUENCE [LARGE SCALE GENOMIC DNA]</scope>
    <source>
        <strain evidence="1 2">DSM 4582</strain>
    </source>
</reference>
<gene>
    <name evidence="1" type="ORF">HMPREF0758_0192</name>
</gene>
<comment type="caution">
    <text evidence="1">The sequence shown here is derived from an EMBL/GenBank/DDBJ whole genome shotgun (WGS) entry which is preliminary data.</text>
</comment>
<dbReference type="STRING" id="667129.HMPREF0758_0192"/>
<dbReference type="Proteomes" id="UP000005723">
    <property type="component" value="Unassembled WGS sequence"/>
</dbReference>
<dbReference type="HOGENOM" id="CLU_3140602_0_0_6"/>
<organism evidence="1 2">
    <name type="scientific">Serratia odorifera DSM 4582</name>
    <dbReference type="NCBI Taxonomy" id="667129"/>
    <lineage>
        <taxon>Bacteria</taxon>
        <taxon>Pseudomonadati</taxon>
        <taxon>Pseudomonadota</taxon>
        <taxon>Gammaproteobacteria</taxon>
        <taxon>Enterobacterales</taxon>
        <taxon>Yersiniaceae</taxon>
        <taxon>Serratia</taxon>
    </lineage>
</organism>
<keyword evidence="2" id="KW-1185">Reference proteome</keyword>
<dbReference type="AlphaFoldDB" id="D4DW92"/>
<evidence type="ECO:0000313" key="1">
    <source>
        <dbReference type="EMBL" id="EFE98147.1"/>
    </source>
</evidence>
<dbReference type="EMBL" id="ADBY01000012">
    <property type="protein sequence ID" value="EFE98147.1"/>
    <property type="molecule type" value="Genomic_DNA"/>
</dbReference>
<proteinExistence type="predicted"/>